<dbReference type="InterPro" id="IPR007061">
    <property type="entry name" value="MST-like"/>
</dbReference>
<dbReference type="AlphaFoldDB" id="A0AA37XHW9"/>
<evidence type="ECO:0000313" key="1">
    <source>
        <dbReference type="EMBL" id="GMA32930.1"/>
    </source>
</evidence>
<evidence type="ECO:0000313" key="2">
    <source>
        <dbReference type="Proteomes" id="UP001157161"/>
    </source>
</evidence>
<accession>A0AA37XHW9</accession>
<proteinExistence type="predicted"/>
<dbReference type="SUPFAM" id="SSF109854">
    <property type="entry name" value="DinB/YfiT-like putative metalloenzymes"/>
    <property type="match status" value="1"/>
</dbReference>
<dbReference type="Gene3D" id="1.20.120.450">
    <property type="entry name" value="dinb family like domain"/>
    <property type="match status" value="1"/>
</dbReference>
<organism evidence="1 2">
    <name type="scientific">Litorihabitans aurantiacus</name>
    <dbReference type="NCBI Taxonomy" id="1930061"/>
    <lineage>
        <taxon>Bacteria</taxon>
        <taxon>Bacillati</taxon>
        <taxon>Actinomycetota</taxon>
        <taxon>Actinomycetes</taxon>
        <taxon>Micrococcales</taxon>
        <taxon>Beutenbergiaceae</taxon>
        <taxon>Litorihabitans</taxon>
    </lineage>
</organism>
<comment type="caution">
    <text evidence="1">The sequence shown here is derived from an EMBL/GenBank/DDBJ whole genome shotgun (WGS) entry which is preliminary data.</text>
</comment>
<dbReference type="EMBL" id="BSUM01000001">
    <property type="protein sequence ID" value="GMA32930.1"/>
    <property type="molecule type" value="Genomic_DNA"/>
</dbReference>
<dbReference type="Proteomes" id="UP001157161">
    <property type="component" value="Unassembled WGS sequence"/>
</dbReference>
<protein>
    <recommendedName>
        <fullName evidence="3">DUF664 domain-containing protein</fullName>
    </recommendedName>
</protein>
<dbReference type="InterPro" id="IPR034660">
    <property type="entry name" value="DinB/YfiT-like"/>
</dbReference>
<reference evidence="1" key="1">
    <citation type="journal article" date="2014" name="Int. J. Syst. Evol. Microbiol.">
        <title>Complete genome sequence of Corynebacterium casei LMG S-19264T (=DSM 44701T), isolated from a smear-ripened cheese.</title>
        <authorList>
            <consortium name="US DOE Joint Genome Institute (JGI-PGF)"/>
            <person name="Walter F."/>
            <person name="Albersmeier A."/>
            <person name="Kalinowski J."/>
            <person name="Ruckert C."/>
        </authorList>
    </citation>
    <scope>NUCLEOTIDE SEQUENCE</scope>
    <source>
        <strain evidence="1">NBRC 112290</strain>
    </source>
</reference>
<gene>
    <name evidence="1" type="ORF">GCM10025875_29220</name>
</gene>
<dbReference type="Pfam" id="PF04978">
    <property type="entry name" value="MST"/>
    <property type="match status" value="1"/>
</dbReference>
<keyword evidence="2" id="KW-1185">Reference proteome</keyword>
<name>A0AA37XHW9_9MICO</name>
<dbReference type="RefSeq" id="WP_348525597.1">
    <property type="nucleotide sequence ID" value="NZ_BSUM01000001.1"/>
</dbReference>
<sequence length="85" mass="9014">MGYGHSPDEVAQVDAPADVLLGYADAVERAARAYLATLSDDDLDAVVDDDWDPPVTRGARLVSVVADAFEHAGQAAFLRGLLDRS</sequence>
<reference evidence="1" key="2">
    <citation type="submission" date="2023-02" db="EMBL/GenBank/DDBJ databases">
        <authorList>
            <person name="Sun Q."/>
            <person name="Mori K."/>
        </authorList>
    </citation>
    <scope>NUCLEOTIDE SEQUENCE</scope>
    <source>
        <strain evidence="1">NBRC 112290</strain>
    </source>
</reference>
<evidence type="ECO:0008006" key="3">
    <source>
        <dbReference type="Google" id="ProtNLM"/>
    </source>
</evidence>